<feature type="transmembrane region" description="Helical" evidence="9">
    <location>
        <begin position="24"/>
        <end position="47"/>
    </location>
</feature>
<keyword evidence="2" id="KW-1003">Cell membrane</keyword>
<dbReference type="PANTHER" id="PTHR24421">
    <property type="entry name" value="NITRATE/NITRITE SENSOR PROTEIN NARX-RELATED"/>
    <property type="match status" value="1"/>
</dbReference>
<feature type="transmembrane region" description="Helical" evidence="9">
    <location>
        <begin position="232"/>
        <end position="249"/>
    </location>
</feature>
<evidence type="ECO:0000256" key="6">
    <source>
        <dbReference type="ARBA" id="ARBA00022989"/>
    </source>
</evidence>
<dbReference type="GO" id="GO:0046983">
    <property type="term" value="F:protein dimerization activity"/>
    <property type="evidence" value="ECO:0007669"/>
    <property type="project" value="InterPro"/>
</dbReference>
<keyword evidence="5 11" id="KW-0418">Kinase</keyword>
<comment type="subcellular location">
    <subcellularLocation>
        <location evidence="1">Cell membrane</location>
        <topology evidence="1">Multi-pass membrane protein</topology>
    </subcellularLocation>
</comment>
<protein>
    <submittedName>
        <fullName evidence="11">Sensor histidine kinase</fullName>
    </submittedName>
</protein>
<dbReference type="InterPro" id="IPR011712">
    <property type="entry name" value="Sig_transdc_His_kin_sub3_dim/P"/>
</dbReference>
<feature type="transmembrane region" description="Helical" evidence="9">
    <location>
        <begin position="328"/>
        <end position="346"/>
    </location>
</feature>
<feature type="transmembrane region" description="Helical" evidence="9">
    <location>
        <begin position="153"/>
        <end position="171"/>
    </location>
</feature>
<evidence type="ECO:0000313" key="11">
    <source>
        <dbReference type="EMBL" id="XDQ75425.1"/>
    </source>
</evidence>
<dbReference type="InterPro" id="IPR036890">
    <property type="entry name" value="HATPase_C_sf"/>
</dbReference>
<keyword evidence="4 9" id="KW-0812">Transmembrane</keyword>
<keyword evidence="7" id="KW-0902">Two-component regulatory system</keyword>
<dbReference type="Gene3D" id="1.20.5.1930">
    <property type="match status" value="1"/>
</dbReference>
<dbReference type="AlphaFoldDB" id="A0AB39TBM9"/>
<evidence type="ECO:0000256" key="2">
    <source>
        <dbReference type="ARBA" id="ARBA00022475"/>
    </source>
</evidence>
<evidence type="ECO:0000256" key="3">
    <source>
        <dbReference type="ARBA" id="ARBA00022679"/>
    </source>
</evidence>
<evidence type="ECO:0000256" key="9">
    <source>
        <dbReference type="SAM" id="Phobius"/>
    </source>
</evidence>
<evidence type="ECO:0000256" key="1">
    <source>
        <dbReference type="ARBA" id="ARBA00004651"/>
    </source>
</evidence>
<evidence type="ECO:0000256" key="8">
    <source>
        <dbReference type="ARBA" id="ARBA00023136"/>
    </source>
</evidence>
<evidence type="ECO:0000256" key="4">
    <source>
        <dbReference type="ARBA" id="ARBA00022692"/>
    </source>
</evidence>
<name>A0AB39TBM9_9ACTN</name>
<dbReference type="GO" id="GO:0000155">
    <property type="term" value="F:phosphorelay sensor kinase activity"/>
    <property type="evidence" value="ECO:0007669"/>
    <property type="project" value="InterPro"/>
</dbReference>
<feature type="transmembrane region" description="Helical" evidence="9">
    <location>
        <begin position="86"/>
        <end position="109"/>
    </location>
</feature>
<organism evidence="11">
    <name type="scientific">Streptomyces sp. R44</name>
    <dbReference type="NCBI Taxonomy" id="3238633"/>
    <lineage>
        <taxon>Bacteria</taxon>
        <taxon>Bacillati</taxon>
        <taxon>Actinomycetota</taxon>
        <taxon>Actinomycetes</taxon>
        <taxon>Kitasatosporales</taxon>
        <taxon>Streptomycetaceae</taxon>
        <taxon>Streptomyces</taxon>
    </lineage>
</organism>
<feature type="domain" description="Histidine kinase/HSP90-like ATPase" evidence="10">
    <location>
        <begin position="596"/>
        <end position="690"/>
    </location>
</feature>
<accession>A0AB39TBM9</accession>
<feature type="transmembrane region" description="Helical" evidence="9">
    <location>
        <begin position="261"/>
        <end position="283"/>
    </location>
</feature>
<evidence type="ECO:0000256" key="7">
    <source>
        <dbReference type="ARBA" id="ARBA00023012"/>
    </source>
</evidence>
<dbReference type="Pfam" id="PF07730">
    <property type="entry name" value="HisKA_3"/>
    <property type="match status" value="1"/>
</dbReference>
<feature type="transmembrane region" description="Helical" evidence="9">
    <location>
        <begin position="59"/>
        <end position="79"/>
    </location>
</feature>
<dbReference type="Pfam" id="PF02518">
    <property type="entry name" value="HATPase_c"/>
    <property type="match status" value="1"/>
</dbReference>
<keyword evidence="6 9" id="KW-1133">Transmembrane helix</keyword>
<dbReference type="Gene3D" id="3.30.565.10">
    <property type="entry name" value="Histidine kinase-like ATPase, C-terminal domain"/>
    <property type="match status" value="1"/>
</dbReference>
<dbReference type="InterPro" id="IPR050482">
    <property type="entry name" value="Sensor_HK_TwoCompSys"/>
</dbReference>
<dbReference type="InterPro" id="IPR003594">
    <property type="entry name" value="HATPase_dom"/>
</dbReference>
<sequence length="705" mass="76206">MNTWSENAPSPPTGSHRAADERQLAAAALCAAVTLALSGLWVSYLLLNLGAPGEPNSAQSLRVLAYGLPAVAAGVLVHAHWPGRPFGWVMIAYGMAAVVPAVVAAPMWLENPSAPLLTTCLVVDAVGNWVRITIWYSLPLWFPDGRLTRRWRWYMAGLALWVLPQVFVNTAQPQRYDAPNPLATGWVAHTSAFLDEHLSQAQEVSHFVLIALASGVMLWRGLRTPSGRTRRILLLLLGTYLVWATARSLEHHFGDQWRWPTHWLVVGTSLLWSFSVAYVVVRTGSWRLSRSGRRILAGLLIVTLLTAVDIGLVAALLDGLTPSRTADALILIALAFLMGAALRPAVARAVDVIDRLYYGDRAHPYQVLHTLAERISHAGSSQDIPATLCATVVETLRLPAAALAVHTRAGTRTLARVGDLGEHPHHFEMLHHGTVVGRLSVGLRAGEQRLDEQDALILSSLASQAAPAVASLRLQEDLRSSREQIVTAREEERRRLRRDIHDGLGPALAGLRLRTENATARLPADDPLREDLRTVSDDLGMAIKEVRRITDRLGPARLGELGLDGALRQLVATFDGVRPAVLASLEPSPLPPLPAAVEVAAYRIAAEALTNVVRHARATRAEVRVRVDRDALTLVVEDDGTGTAGRTDGHCVGLRSMAERAAEIGGRCAIESPVLRGRGTRVRAVLPRSTAAVEPPAVAAPAETA</sequence>
<gene>
    <name evidence="11" type="ORF">AB5J54_35045</name>
</gene>
<keyword evidence="8 9" id="KW-0472">Membrane</keyword>
<feature type="transmembrane region" description="Helical" evidence="9">
    <location>
        <begin position="295"/>
        <end position="316"/>
    </location>
</feature>
<reference evidence="11" key="1">
    <citation type="submission" date="2024-07" db="EMBL/GenBank/DDBJ databases">
        <authorList>
            <person name="Yu S.T."/>
        </authorList>
    </citation>
    <scope>NUCLEOTIDE SEQUENCE</scope>
    <source>
        <strain evidence="11">R44</strain>
    </source>
</reference>
<keyword evidence="3" id="KW-0808">Transferase</keyword>
<dbReference type="EMBL" id="CP163444">
    <property type="protein sequence ID" value="XDQ75425.1"/>
    <property type="molecule type" value="Genomic_DNA"/>
</dbReference>
<dbReference type="SMART" id="SM00387">
    <property type="entry name" value="HATPase_c"/>
    <property type="match status" value="1"/>
</dbReference>
<dbReference type="PANTHER" id="PTHR24421:SF37">
    <property type="entry name" value="SENSOR HISTIDINE KINASE NARS"/>
    <property type="match status" value="1"/>
</dbReference>
<dbReference type="GO" id="GO:0005886">
    <property type="term" value="C:plasma membrane"/>
    <property type="evidence" value="ECO:0007669"/>
    <property type="project" value="UniProtKB-SubCell"/>
</dbReference>
<evidence type="ECO:0000256" key="5">
    <source>
        <dbReference type="ARBA" id="ARBA00022777"/>
    </source>
</evidence>
<dbReference type="SUPFAM" id="SSF55874">
    <property type="entry name" value="ATPase domain of HSP90 chaperone/DNA topoisomerase II/histidine kinase"/>
    <property type="match status" value="1"/>
</dbReference>
<evidence type="ECO:0000259" key="10">
    <source>
        <dbReference type="SMART" id="SM00387"/>
    </source>
</evidence>
<dbReference type="SUPFAM" id="SSF55781">
    <property type="entry name" value="GAF domain-like"/>
    <property type="match status" value="1"/>
</dbReference>
<dbReference type="RefSeq" id="WP_369147950.1">
    <property type="nucleotide sequence ID" value="NZ_CP163444.1"/>
</dbReference>
<proteinExistence type="predicted"/>
<dbReference type="CDD" id="cd16917">
    <property type="entry name" value="HATPase_UhpB-NarQ-NarX-like"/>
    <property type="match status" value="1"/>
</dbReference>